<evidence type="ECO:0008006" key="3">
    <source>
        <dbReference type="Google" id="ProtNLM"/>
    </source>
</evidence>
<comment type="caution">
    <text evidence="1">The sequence shown here is derived from an EMBL/GenBank/DDBJ whole genome shotgun (WGS) entry which is preliminary data.</text>
</comment>
<organism evidence="1 2">
    <name type="scientific">Sphagnurus paluster</name>
    <dbReference type="NCBI Taxonomy" id="117069"/>
    <lineage>
        <taxon>Eukaryota</taxon>
        <taxon>Fungi</taxon>
        <taxon>Dikarya</taxon>
        <taxon>Basidiomycota</taxon>
        <taxon>Agaricomycotina</taxon>
        <taxon>Agaricomycetes</taxon>
        <taxon>Agaricomycetidae</taxon>
        <taxon>Agaricales</taxon>
        <taxon>Tricholomatineae</taxon>
        <taxon>Lyophyllaceae</taxon>
        <taxon>Sphagnurus</taxon>
    </lineage>
</organism>
<evidence type="ECO:0000313" key="1">
    <source>
        <dbReference type="EMBL" id="KAG5650939.1"/>
    </source>
</evidence>
<accession>A0A9P7KIJ1</accession>
<name>A0A9P7KIJ1_9AGAR</name>
<dbReference type="EMBL" id="JABCKI010000330">
    <property type="protein sequence ID" value="KAG5650939.1"/>
    <property type="molecule type" value="Genomic_DNA"/>
</dbReference>
<reference evidence="1" key="2">
    <citation type="submission" date="2021-10" db="EMBL/GenBank/DDBJ databases">
        <title>Phylogenomics reveals ancestral predisposition of the termite-cultivated fungus Termitomyces towards a domesticated lifestyle.</title>
        <authorList>
            <person name="Auxier B."/>
            <person name="Grum-Grzhimaylo A."/>
            <person name="Cardenas M.E."/>
            <person name="Lodge J.D."/>
            <person name="Laessoe T."/>
            <person name="Pedersen O."/>
            <person name="Smith M.E."/>
            <person name="Kuyper T.W."/>
            <person name="Franco-Molano E.A."/>
            <person name="Baroni T.J."/>
            <person name="Aanen D.K."/>
        </authorList>
    </citation>
    <scope>NUCLEOTIDE SEQUENCE</scope>
    <source>
        <strain evidence="1">D49</strain>
    </source>
</reference>
<gene>
    <name evidence="1" type="ORF">H0H81_010476</name>
</gene>
<dbReference type="AlphaFoldDB" id="A0A9P7KIJ1"/>
<reference evidence="1" key="1">
    <citation type="submission" date="2021-02" db="EMBL/GenBank/DDBJ databases">
        <authorList>
            <person name="Nieuwenhuis M."/>
            <person name="Van De Peppel L.J.J."/>
        </authorList>
    </citation>
    <scope>NUCLEOTIDE SEQUENCE</scope>
    <source>
        <strain evidence="1">D49</strain>
    </source>
</reference>
<protein>
    <recommendedName>
        <fullName evidence="3">F-box domain-containing protein</fullName>
    </recommendedName>
</protein>
<proteinExistence type="predicted"/>
<dbReference type="Proteomes" id="UP000717328">
    <property type="component" value="Unassembled WGS sequence"/>
</dbReference>
<evidence type="ECO:0000313" key="2">
    <source>
        <dbReference type="Proteomes" id="UP000717328"/>
    </source>
</evidence>
<sequence>MIKVLQDASGFFDTQRSGFKRPGSEFSLISVVPVDIFRVIFDLLFHDAPIWKRPSIAITLSQVSRYFKDAARNMPILWTVIDTYQCKTPELLQMFLQNSQALPLDIRFTQWNDRFSSDPMGLQLIKETPRWRRLVLTSEGHIAENLRFLQQVFAPLLKNYDIYLDPTSPPLDEVSRPGMSRFDDQELVGFYGLLNSLTLLTYLSVEGGWEYPDAAHFVLPCLEVLHVKLESRSYDDQPLSFPRFWYSGTTAPRLKTLHLEHCRDVDIDPSNIHFHGDQTVLFPALTHLIVEAGPPSAGQVLSRARMKLLSKLFPHITHLVLIHRHDTALDMMTHTLTQRWTRDLCVTLWGELDDVGAVLGMLSARREKGCPIARLCVSGTTRLEVLESLRAEGQVEVKVVDEKPVPNWPGDEYY</sequence>
<keyword evidence="2" id="KW-1185">Reference proteome</keyword>
<dbReference type="OrthoDB" id="2861760at2759"/>